<dbReference type="InterPro" id="IPR001680">
    <property type="entry name" value="WD40_rpt"/>
</dbReference>
<protein>
    <submittedName>
        <fullName evidence="4">WD40 repeat-like protein</fullName>
    </submittedName>
</protein>
<evidence type="ECO:0000256" key="3">
    <source>
        <dbReference type="PROSITE-ProRule" id="PRU00221"/>
    </source>
</evidence>
<dbReference type="Pfam" id="PF00400">
    <property type="entry name" value="WD40"/>
    <property type="match status" value="2"/>
</dbReference>
<dbReference type="SUPFAM" id="SSF50978">
    <property type="entry name" value="WD40 repeat-like"/>
    <property type="match status" value="1"/>
</dbReference>
<proteinExistence type="predicted"/>
<name>J0CPV9_AURST</name>
<dbReference type="InterPro" id="IPR036322">
    <property type="entry name" value="WD40_repeat_dom_sf"/>
</dbReference>
<dbReference type="AlphaFoldDB" id="J0CPV9"/>
<dbReference type="KEGG" id="adl:AURDEDRAFT_47670"/>
<dbReference type="PROSITE" id="PS50082">
    <property type="entry name" value="WD_REPEATS_2"/>
    <property type="match status" value="2"/>
</dbReference>
<feature type="repeat" description="WD" evidence="3">
    <location>
        <begin position="37"/>
        <end position="60"/>
    </location>
</feature>
<organism evidence="4 5">
    <name type="scientific">Auricularia subglabra (strain TFB-10046 / SS5)</name>
    <name type="common">White-rot fungus</name>
    <name type="synonym">Auricularia delicata (strain TFB10046)</name>
    <dbReference type="NCBI Taxonomy" id="717982"/>
    <lineage>
        <taxon>Eukaryota</taxon>
        <taxon>Fungi</taxon>
        <taxon>Dikarya</taxon>
        <taxon>Basidiomycota</taxon>
        <taxon>Agaricomycotina</taxon>
        <taxon>Agaricomycetes</taxon>
        <taxon>Auriculariales</taxon>
        <taxon>Auriculariaceae</taxon>
        <taxon>Auricularia</taxon>
    </lineage>
</organism>
<evidence type="ECO:0000313" key="5">
    <source>
        <dbReference type="Proteomes" id="UP000006514"/>
    </source>
</evidence>
<feature type="repeat" description="WD" evidence="3">
    <location>
        <begin position="1"/>
        <end position="36"/>
    </location>
</feature>
<reference evidence="5" key="1">
    <citation type="journal article" date="2012" name="Science">
        <title>The Paleozoic origin of enzymatic lignin decomposition reconstructed from 31 fungal genomes.</title>
        <authorList>
            <person name="Floudas D."/>
            <person name="Binder M."/>
            <person name="Riley R."/>
            <person name="Barry K."/>
            <person name="Blanchette R.A."/>
            <person name="Henrissat B."/>
            <person name="Martinez A.T."/>
            <person name="Otillar R."/>
            <person name="Spatafora J.W."/>
            <person name="Yadav J.S."/>
            <person name="Aerts A."/>
            <person name="Benoit I."/>
            <person name="Boyd A."/>
            <person name="Carlson A."/>
            <person name="Copeland A."/>
            <person name="Coutinho P.M."/>
            <person name="de Vries R.P."/>
            <person name="Ferreira P."/>
            <person name="Findley K."/>
            <person name="Foster B."/>
            <person name="Gaskell J."/>
            <person name="Glotzer D."/>
            <person name="Gorecki P."/>
            <person name="Heitman J."/>
            <person name="Hesse C."/>
            <person name="Hori C."/>
            <person name="Igarashi K."/>
            <person name="Jurgens J.A."/>
            <person name="Kallen N."/>
            <person name="Kersten P."/>
            <person name="Kohler A."/>
            <person name="Kuees U."/>
            <person name="Kumar T.K.A."/>
            <person name="Kuo A."/>
            <person name="LaButti K."/>
            <person name="Larrondo L.F."/>
            <person name="Lindquist E."/>
            <person name="Ling A."/>
            <person name="Lombard V."/>
            <person name="Lucas S."/>
            <person name="Lundell T."/>
            <person name="Martin R."/>
            <person name="McLaughlin D.J."/>
            <person name="Morgenstern I."/>
            <person name="Morin E."/>
            <person name="Murat C."/>
            <person name="Nagy L.G."/>
            <person name="Nolan M."/>
            <person name="Ohm R.A."/>
            <person name="Patyshakuliyeva A."/>
            <person name="Rokas A."/>
            <person name="Ruiz-Duenas F.J."/>
            <person name="Sabat G."/>
            <person name="Salamov A."/>
            <person name="Samejima M."/>
            <person name="Schmutz J."/>
            <person name="Slot J.C."/>
            <person name="St John F."/>
            <person name="Stenlid J."/>
            <person name="Sun H."/>
            <person name="Sun S."/>
            <person name="Syed K."/>
            <person name="Tsang A."/>
            <person name="Wiebenga A."/>
            <person name="Young D."/>
            <person name="Pisabarro A."/>
            <person name="Eastwood D.C."/>
            <person name="Martin F."/>
            <person name="Cullen D."/>
            <person name="Grigoriev I.V."/>
            <person name="Hibbett D.S."/>
        </authorList>
    </citation>
    <scope>NUCLEOTIDE SEQUENCE [LARGE SCALE GENOMIC DNA]</scope>
    <source>
        <strain evidence="5">TFB10046</strain>
    </source>
</reference>
<dbReference type="InterPro" id="IPR015943">
    <property type="entry name" value="WD40/YVTN_repeat-like_dom_sf"/>
</dbReference>
<dbReference type="eggNOG" id="KOG0271">
    <property type="taxonomic scope" value="Eukaryota"/>
</dbReference>
<feature type="non-terminal residue" evidence="4">
    <location>
        <position position="1"/>
    </location>
</feature>
<dbReference type="PANTHER" id="PTHR19848">
    <property type="entry name" value="WD40 REPEAT PROTEIN"/>
    <property type="match status" value="1"/>
</dbReference>
<dbReference type="PANTHER" id="PTHR19848:SF8">
    <property type="entry name" value="F-BOX AND WD REPEAT DOMAIN CONTAINING 7"/>
    <property type="match status" value="1"/>
</dbReference>
<gene>
    <name evidence="4" type="ORF">AURDEDRAFT_47670</name>
</gene>
<evidence type="ECO:0000313" key="4">
    <source>
        <dbReference type="EMBL" id="EJD32229.1"/>
    </source>
</evidence>
<dbReference type="InParanoid" id="J0CPV9"/>
<dbReference type="Proteomes" id="UP000006514">
    <property type="component" value="Unassembled WGS sequence"/>
</dbReference>
<dbReference type="OrthoDB" id="6262491at2759"/>
<dbReference type="EMBL" id="JH689195">
    <property type="protein sequence ID" value="EJD32229.1"/>
    <property type="molecule type" value="Genomic_DNA"/>
</dbReference>
<feature type="non-terminal residue" evidence="4">
    <location>
        <position position="60"/>
    </location>
</feature>
<keyword evidence="1 3" id="KW-0853">WD repeat</keyword>
<dbReference type="Gene3D" id="2.130.10.10">
    <property type="entry name" value="YVTN repeat-like/Quinoprotein amine dehydrogenase"/>
    <property type="match status" value="1"/>
</dbReference>
<accession>J0CPV9</accession>
<dbReference type="PROSITE" id="PS50294">
    <property type="entry name" value="WD_REPEATS_REGION"/>
    <property type="match status" value="2"/>
</dbReference>
<keyword evidence="5" id="KW-1185">Reference proteome</keyword>
<keyword evidence="2" id="KW-0677">Repeat</keyword>
<evidence type="ECO:0000256" key="1">
    <source>
        <dbReference type="ARBA" id="ARBA00022574"/>
    </source>
</evidence>
<evidence type="ECO:0000256" key="2">
    <source>
        <dbReference type="ARBA" id="ARBA00022737"/>
    </source>
</evidence>
<sequence length="60" mass="6048">SVLSVAFSPDGTCVASGSGDDTVCRWDSATGAHLASFKGHSSSVYSICFLPDGIHLVSGS</sequence>